<proteinExistence type="predicted"/>
<evidence type="ECO:0000313" key="3">
    <source>
        <dbReference type="Proteomes" id="UP000466442"/>
    </source>
</evidence>
<comment type="caution">
    <text evidence="2">The sequence shown here is derived from an EMBL/GenBank/DDBJ whole genome shotgun (WGS) entry which is preliminary data.</text>
</comment>
<reference evidence="2" key="1">
    <citation type="journal article" date="2021" name="Mol. Ecol. Resour.">
        <title>Apolygus lucorum genome provides insights into omnivorousness and mesophyll feeding.</title>
        <authorList>
            <person name="Liu Y."/>
            <person name="Liu H."/>
            <person name="Wang H."/>
            <person name="Huang T."/>
            <person name="Liu B."/>
            <person name="Yang B."/>
            <person name="Yin L."/>
            <person name="Li B."/>
            <person name="Zhang Y."/>
            <person name="Zhang S."/>
            <person name="Jiang F."/>
            <person name="Zhang X."/>
            <person name="Ren Y."/>
            <person name="Wang B."/>
            <person name="Wang S."/>
            <person name="Lu Y."/>
            <person name="Wu K."/>
            <person name="Fan W."/>
            <person name="Wang G."/>
        </authorList>
    </citation>
    <scope>NUCLEOTIDE SEQUENCE</scope>
    <source>
        <strain evidence="2">12Hb</strain>
    </source>
</reference>
<dbReference type="AlphaFoldDB" id="A0A8S9XRC2"/>
<protein>
    <submittedName>
        <fullName evidence="2">Uncharacterized protein</fullName>
    </submittedName>
</protein>
<feature type="compositionally biased region" description="Low complexity" evidence="1">
    <location>
        <begin position="24"/>
        <end position="97"/>
    </location>
</feature>
<sequence length="210" mass="22045">ATSTPQFGASTFGSSSSVPAFGSSFGAAPAFGSTQTTTQQSAPAFGAPQAAQAAPLTFGAPQTTTQAAPTFGAQTTSQSPFSFSGAPQPAAPASGGFNFQAPAASGAPKPMSTGARSHGRWFREHHVQHRKRYCSPQNQDDPQSEEKVGGGPQYPPSISGRTRQNTIPPSLFLAIPLPLIKKTKCRSKSHFLYCIEVLIILRFFLLICTL</sequence>
<gene>
    <name evidence="2" type="ORF">GE061_013909</name>
</gene>
<evidence type="ECO:0000313" key="2">
    <source>
        <dbReference type="EMBL" id="KAF6210798.1"/>
    </source>
</evidence>
<accession>A0A8S9XRC2</accession>
<keyword evidence="3" id="KW-1185">Reference proteome</keyword>
<feature type="region of interest" description="Disordered" evidence="1">
    <location>
        <begin position="24"/>
        <end position="164"/>
    </location>
</feature>
<organism evidence="2 3">
    <name type="scientific">Apolygus lucorum</name>
    <name type="common">Small green plant bug</name>
    <name type="synonym">Lygocoris lucorum</name>
    <dbReference type="NCBI Taxonomy" id="248454"/>
    <lineage>
        <taxon>Eukaryota</taxon>
        <taxon>Metazoa</taxon>
        <taxon>Ecdysozoa</taxon>
        <taxon>Arthropoda</taxon>
        <taxon>Hexapoda</taxon>
        <taxon>Insecta</taxon>
        <taxon>Pterygota</taxon>
        <taxon>Neoptera</taxon>
        <taxon>Paraneoptera</taxon>
        <taxon>Hemiptera</taxon>
        <taxon>Heteroptera</taxon>
        <taxon>Panheteroptera</taxon>
        <taxon>Cimicomorpha</taxon>
        <taxon>Miridae</taxon>
        <taxon>Mirini</taxon>
        <taxon>Apolygus</taxon>
    </lineage>
</organism>
<evidence type="ECO:0000256" key="1">
    <source>
        <dbReference type="SAM" id="MobiDB-lite"/>
    </source>
</evidence>
<feature type="non-terminal residue" evidence="2">
    <location>
        <position position="1"/>
    </location>
</feature>
<dbReference type="Proteomes" id="UP000466442">
    <property type="component" value="Linkage Group LG5"/>
</dbReference>
<dbReference type="EMBL" id="WIXP02000005">
    <property type="protein sequence ID" value="KAF6210798.1"/>
    <property type="molecule type" value="Genomic_DNA"/>
</dbReference>
<name>A0A8S9XRC2_APOLU</name>